<organism evidence="3 4">
    <name type="scientific">Clostridium gelidum</name>
    <dbReference type="NCBI Taxonomy" id="704125"/>
    <lineage>
        <taxon>Bacteria</taxon>
        <taxon>Bacillati</taxon>
        <taxon>Bacillota</taxon>
        <taxon>Clostridia</taxon>
        <taxon>Eubacteriales</taxon>
        <taxon>Clostridiaceae</taxon>
        <taxon>Clostridium</taxon>
    </lineage>
</organism>
<evidence type="ECO:0000256" key="2">
    <source>
        <dbReference type="SAM" id="Phobius"/>
    </source>
</evidence>
<evidence type="ECO:0008006" key="5">
    <source>
        <dbReference type="Google" id="ProtNLM"/>
    </source>
</evidence>
<feature type="region of interest" description="Disordered" evidence="1">
    <location>
        <begin position="38"/>
        <end position="90"/>
    </location>
</feature>
<dbReference type="EMBL" id="AP024849">
    <property type="protein sequence ID" value="BCZ49058.1"/>
    <property type="molecule type" value="Genomic_DNA"/>
</dbReference>
<sequence length="269" mass="30720">MKCPHCQEELGLNDICINPACSYFGTKIEFSEKSHLNSTENNLDNKNSYNTEPNSYTSNTNLNNNNKFNNNPKFNNSNNNPNQNYDNINNPNNFQSLNKDNYTSDNISKEEFVAFIGSNNANYYLDYIDKMKKNTNFISWNWPCFFLGTYWLLYRKLYAAAAIFFVVTIGTSLLIPGVLSLLLRILLAMFANAIYLNHSVRQIKTVKTIIANLSATQYINRLHKKGGVNLAAPFILIAIYILIFIIIFAVYLSRTGIVPHNFSSPSYSY</sequence>
<gene>
    <name evidence="3" type="ORF">psyc5s11_51250</name>
</gene>
<dbReference type="RefSeq" id="WP_224035266.1">
    <property type="nucleotide sequence ID" value="NZ_AP024849.1"/>
</dbReference>
<feature type="compositionally biased region" description="Low complexity" evidence="1">
    <location>
        <begin position="54"/>
        <end position="90"/>
    </location>
</feature>
<dbReference type="Pfam" id="PF10947">
    <property type="entry name" value="DUF2628"/>
    <property type="match status" value="1"/>
</dbReference>
<name>A0ABN6J6Q0_9CLOT</name>
<evidence type="ECO:0000256" key="1">
    <source>
        <dbReference type="SAM" id="MobiDB-lite"/>
    </source>
</evidence>
<keyword evidence="2" id="KW-1133">Transmembrane helix</keyword>
<dbReference type="InterPro" id="IPR024399">
    <property type="entry name" value="DUF2628"/>
</dbReference>
<protein>
    <recommendedName>
        <fullName evidence="5">DUF2628 domain-containing protein</fullName>
    </recommendedName>
</protein>
<feature type="transmembrane region" description="Helical" evidence="2">
    <location>
        <begin position="157"/>
        <end position="175"/>
    </location>
</feature>
<accession>A0ABN6J6Q0</accession>
<feature type="compositionally biased region" description="Polar residues" evidence="1">
    <location>
        <begin position="38"/>
        <end position="53"/>
    </location>
</feature>
<proteinExistence type="predicted"/>
<keyword evidence="2" id="KW-0472">Membrane</keyword>
<feature type="transmembrane region" description="Helical" evidence="2">
    <location>
        <begin position="230"/>
        <end position="252"/>
    </location>
</feature>
<evidence type="ECO:0000313" key="3">
    <source>
        <dbReference type="EMBL" id="BCZ49058.1"/>
    </source>
</evidence>
<keyword evidence="2" id="KW-0812">Transmembrane</keyword>
<dbReference type="Proteomes" id="UP000824633">
    <property type="component" value="Chromosome"/>
</dbReference>
<reference evidence="4" key="1">
    <citation type="submission" date="2021-07" db="EMBL/GenBank/DDBJ databases">
        <title>Complete genome sequencing of a Clostridium isolate.</title>
        <authorList>
            <person name="Ueki A."/>
            <person name="Tonouchi A."/>
        </authorList>
    </citation>
    <scope>NUCLEOTIDE SEQUENCE [LARGE SCALE GENOMIC DNA]</scope>
    <source>
        <strain evidence="4">C5S11</strain>
    </source>
</reference>
<evidence type="ECO:0000313" key="4">
    <source>
        <dbReference type="Proteomes" id="UP000824633"/>
    </source>
</evidence>
<keyword evidence="4" id="KW-1185">Reference proteome</keyword>